<evidence type="ECO:0000256" key="1">
    <source>
        <dbReference type="SAM" id="Phobius"/>
    </source>
</evidence>
<dbReference type="AlphaFoldDB" id="A0A820Q3K6"/>
<dbReference type="EMBL" id="CAJOBB010026474">
    <property type="protein sequence ID" value="CAF4416187.1"/>
    <property type="molecule type" value="Genomic_DNA"/>
</dbReference>
<feature type="non-terminal residue" evidence="3">
    <location>
        <position position="134"/>
    </location>
</feature>
<keyword evidence="1" id="KW-0472">Membrane</keyword>
<feature type="transmembrane region" description="Helical" evidence="1">
    <location>
        <begin position="98"/>
        <end position="124"/>
    </location>
</feature>
<comment type="caution">
    <text evidence="3">The sequence shown here is derived from an EMBL/GenBank/DDBJ whole genome shotgun (WGS) entry which is preliminary data.</text>
</comment>
<keyword evidence="1" id="KW-0812">Transmembrane</keyword>
<reference evidence="3" key="1">
    <citation type="submission" date="2021-02" db="EMBL/GenBank/DDBJ databases">
        <authorList>
            <person name="Nowell W R."/>
        </authorList>
    </citation>
    <scope>NUCLEOTIDE SEQUENCE</scope>
</reference>
<evidence type="ECO:0000256" key="2">
    <source>
        <dbReference type="SAM" id="SignalP"/>
    </source>
</evidence>
<sequence length="134" mass="15154">MINSNWIIIIISILCISTNAELDSNSHNLPKSIRELKQHYDVVNNLEKRGILNSDVAIQEKRLYIESASKIVGSEELLTEEEFLTWQQRQLIVSFSNIIAILAGIIVIIALSILVGIFIVPILIHVPVIIWEIL</sequence>
<proteinExistence type="predicted"/>
<protein>
    <submittedName>
        <fullName evidence="3">Uncharacterized protein</fullName>
    </submittedName>
</protein>
<organism evidence="3 4">
    <name type="scientific">Adineta steineri</name>
    <dbReference type="NCBI Taxonomy" id="433720"/>
    <lineage>
        <taxon>Eukaryota</taxon>
        <taxon>Metazoa</taxon>
        <taxon>Spiralia</taxon>
        <taxon>Gnathifera</taxon>
        <taxon>Rotifera</taxon>
        <taxon>Eurotatoria</taxon>
        <taxon>Bdelloidea</taxon>
        <taxon>Adinetida</taxon>
        <taxon>Adinetidae</taxon>
        <taxon>Adineta</taxon>
    </lineage>
</organism>
<name>A0A820Q3K6_9BILA</name>
<gene>
    <name evidence="3" type="ORF">KXQ929_LOCUS51899</name>
</gene>
<dbReference type="Proteomes" id="UP000663868">
    <property type="component" value="Unassembled WGS sequence"/>
</dbReference>
<feature type="signal peptide" evidence="2">
    <location>
        <begin position="1"/>
        <end position="20"/>
    </location>
</feature>
<feature type="chain" id="PRO_5032332604" evidence="2">
    <location>
        <begin position="21"/>
        <end position="134"/>
    </location>
</feature>
<keyword evidence="2" id="KW-0732">Signal</keyword>
<evidence type="ECO:0000313" key="3">
    <source>
        <dbReference type="EMBL" id="CAF4416187.1"/>
    </source>
</evidence>
<keyword evidence="1" id="KW-1133">Transmembrane helix</keyword>
<evidence type="ECO:0000313" key="4">
    <source>
        <dbReference type="Proteomes" id="UP000663868"/>
    </source>
</evidence>
<accession>A0A820Q3K6</accession>